<evidence type="ECO:0000313" key="7">
    <source>
        <dbReference type="Proteomes" id="UP000046393"/>
    </source>
</evidence>
<feature type="transmembrane region" description="Helical" evidence="6">
    <location>
        <begin position="53"/>
        <end position="72"/>
    </location>
</feature>
<organism evidence="7 8">
    <name type="scientific">Syphacia muris</name>
    <dbReference type="NCBI Taxonomy" id="451379"/>
    <lineage>
        <taxon>Eukaryota</taxon>
        <taxon>Metazoa</taxon>
        <taxon>Ecdysozoa</taxon>
        <taxon>Nematoda</taxon>
        <taxon>Chromadorea</taxon>
        <taxon>Rhabditida</taxon>
        <taxon>Spirurina</taxon>
        <taxon>Oxyuridomorpha</taxon>
        <taxon>Oxyuroidea</taxon>
        <taxon>Oxyuridae</taxon>
        <taxon>Syphacia</taxon>
    </lineage>
</organism>
<proteinExistence type="inferred from homology"/>
<evidence type="ECO:0000256" key="5">
    <source>
        <dbReference type="ARBA" id="ARBA00030185"/>
    </source>
</evidence>
<dbReference type="SUPFAM" id="SSF144210">
    <property type="entry name" value="Nop10-like SnoRNP"/>
    <property type="match status" value="1"/>
</dbReference>
<keyword evidence="7" id="KW-1185">Reference proteome</keyword>
<dbReference type="Proteomes" id="UP000046393">
    <property type="component" value="Unplaced"/>
</dbReference>
<name>A0A0N5ARP4_9BILA</name>
<keyword evidence="4" id="KW-0687">Ribonucleoprotein</keyword>
<accession>A0A0N5ARP4</accession>
<dbReference type="GO" id="GO:0031429">
    <property type="term" value="C:box H/ACA snoRNP complex"/>
    <property type="evidence" value="ECO:0007669"/>
    <property type="project" value="TreeGrafter"/>
</dbReference>
<evidence type="ECO:0000256" key="6">
    <source>
        <dbReference type="SAM" id="Phobius"/>
    </source>
</evidence>
<reference evidence="8" key="1">
    <citation type="submission" date="2017-02" db="UniProtKB">
        <authorList>
            <consortium name="WormBaseParasite"/>
        </authorList>
    </citation>
    <scope>IDENTIFICATION</scope>
</reference>
<evidence type="ECO:0000256" key="1">
    <source>
        <dbReference type="ARBA" id="ARBA00009462"/>
    </source>
</evidence>
<dbReference type="GO" id="GO:0031118">
    <property type="term" value="P:rRNA pseudouridine synthesis"/>
    <property type="evidence" value="ECO:0007669"/>
    <property type="project" value="TreeGrafter"/>
</dbReference>
<keyword evidence="6" id="KW-0472">Membrane</keyword>
<evidence type="ECO:0000256" key="2">
    <source>
        <dbReference type="ARBA" id="ARBA00022517"/>
    </source>
</evidence>
<sequence>MFLRYYLDDKGNRVYTLKKEDPTGKQTLSAHPARFSPEDKNSQYRIIIKKRKIVLSFVLFFIGWKALGLVVVDKILWRYDEKLGKMRMFEVKEVKRMQQAAIEEEKKKKITSPLFPLDD</sequence>
<dbReference type="GO" id="GO:0031120">
    <property type="term" value="P:snRNA pseudouridine synthesis"/>
    <property type="evidence" value="ECO:0007669"/>
    <property type="project" value="TreeGrafter"/>
</dbReference>
<evidence type="ECO:0000256" key="4">
    <source>
        <dbReference type="ARBA" id="ARBA00023274"/>
    </source>
</evidence>
<dbReference type="PANTHER" id="PTHR13305:SF0">
    <property type="entry name" value="H_ACA RIBONUCLEOPROTEIN COMPLEX SUBUNIT 3"/>
    <property type="match status" value="1"/>
</dbReference>
<dbReference type="WBParaSite" id="SMUV_0000743501-mRNA-1">
    <property type="protein sequence ID" value="SMUV_0000743501-mRNA-1"/>
    <property type="gene ID" value="SMUV_0000743501"/>
</dbReference>
<evidence type="ECO:0000256" key="3">
    <source>
        <dbReference type="ARBA" id="ARBA00022552"/>
    </source>
</evidence>
<evidence type="ECO:0000313" key="8">
    <source>
        <dbReference type="WBParaSite" id="SMUV_0000743501-mRNA-1"/>
    </source>
</evidence>
<dbReference type="Gene3D" id="2.20.28.40">
    <property type="entry name" value="H/ACA ribonucleoprotein complex, subunit Nop10"/>
    <property type="match status" value="1"/>
</dbReference>
<dbReference type="GO" id="GO:1904874">
    <property type="term" value="P:positive regulation of telomerase RNA localization to Cajal body"/>
    <property type="evidence" value="ECO:0007669"/>
    <property type="project" value="TreeGrafter"/>
</dbReference>
<keyword evidence="2" id="KW-0690">Ribosome biogenesis</keyword>
<dbReference type="GO" id="GO:0070034">
    <property type="term" value="F:telomerase RNA binding"/>
    <property type="evidence" value="ECO:0007669"/>
    <property type="project" value="TreeGrafter"/>
</dbReference>
<dbReference type="STRING" id="451379.A0A0N5ARP4"/>
<comment type="similarity">
    <text evidence="1">Belongs to the NOP10 family.</text>
</comment>
<keyword evidence="6" id="KW-0812">Transmembrane</keyword>
<dbReference type="PANTHER" id="PTHR13305">
    <property type="entry name" value="RIBOSOME BIOGENESIS PROTEIN NOP10"/>
    <property type="match status" value="1"/>
</dbReference>
<dbReference type="GO" id="GO:0030515">
    <property type="term" value="F:snoRNA binding"/>
    <property type="evidence" value="ECO:0007669"/>
    <property type="project" value="InterPro"/>
</dbReference>
<dbReference type="AlphaFoldDB" id="A0A0N5ARP4"/>
<protein>
    <recommendedName>
        <fullName evidence="5">Nucleolar protein 10</fullName>
    </recommendedName>
</protein>
<dbReference type="Pfam" id="PF04135">
    <property type="entry name" value="Nop10p"/>
    <property type="match status" value="1"/>
</dbReference>
<dbReference type="InterPro" id="IPR036756">
    <property type="entry name" value="H/ACA_rnp_Nop10_sf"/>
</dbReference>
<keyword evidence="3" id="KW-0698">rRNA processing</keyword>
<keyword evidence="6" id="KW-1133">Transmembrane helix</keyword>
<dbReference type="InterPro" id="IPR007264">
    <property type="entry name" value="H/ACA_rnp_Nop10"/>
</dbReference>